<dbReference type="SUPFAM" id="SSF51735">
    <property type="entry name" value="NAD(P)-binding Rossmann-fold domains"/>
    <property type="match status" value="1"/>
</dbReference>
<name>A0ABR4JHZ4_9EURO</name>
<dbReference type="Pfam" id="PF05368">
    <property type="entry name" value="NmrA"/>
    <property type="match status" value="1"/>
</dbReference>
<evidence type="ECO:0000256" key="2">
    <source>
        <dbReference type="ARBA" id="ARBA00023002"/>
    </source>
</evidence>
<dbReference type="InterPro" id="IPR045312">
    <property type="entry name" value="PCBER-like"/>
</dbReference>
<dbReference type="Gene3D" id="3.90.25.10">
    <property type="entry name" value="UDP-galactose 4-epimerase, domain 1"/>
    <property type="match status" value="1"/>
</dbReference>
<protein>
    <recommendedName>
        <fullName evidence="3">NmrA-like domain-containing protein</fullName>
    </recommendedName>
</protein>
<sequence>MSKKLVAIAGGTGTIGSSILRALLMHPGYTPIVLSRATNKHPSGTSTITQGDNPVNDTSLILGAQVVYRFETRYVDYDNVSSLASALTGVDIVISALLIPGPELVSYQLNLLDAAIAAGVSRFAPSEFALCQDAHAQVSIDHGKIEVWDAVRRAVRNGQIDAAAFPCGMFMNYLAVDAGLSAEDRDRPFYEQPNALARFTEGPLMFHLSGPQPYVEVPLSSTGEIPELTMTDIRDVGKFVAAALDIKEPWGGRELGMVGETAHMADIVETIGKALGKKVELRGIHSKDLEHKLTRLDTSDIMGRIDTEYTMACGRGMSTVEPYLNQLCPDVHPTKIRGFLEEAWVKH</sequence>
<feature type="domain" description="NmrA-like" evidence="3">
    <location>
        <begin position="3"/>
        <end position="289"/>
    </location>
</feature>
<keyword evidence="1" id="KW-0521">NADP</keyword>
<accession>A0ABR4JHZ4</accession>
<proteinExistence type="predicted"/>
<evidence type="ECO:0000313" key="5">
    <source>
        <dbReference type="Proteomes" id="UP001610446"/>
    </source>
</evidence>
<reference evidence="4 5" key="1">
    <citation type="submission" date="2024-07" db="EMBL/GenBank/DDBJ databases">
        <title>Section-level genome sequencing and comparative genomics of Aspergillus sections Usti and Cavernicolus.</title>
        <authorList>
            <consortium name="Lawrence Berkeley National Laboratory"/>
            <person name="Nybo J.L."/>
            <person name="Vesth T.C."/>
            <person name="Theobald S."/>
            <person name="Frisvad J.C."/>
            <person name="Larsen T.O."/>
            <person name="Kjaerboelling I."/>
            <person name="Rothschild-Mancinelli K."/>
            <person name="Lyhne E.K."/>
            <person name="Kogle M.E."/>
            <person name="Barry K."/>
            <person name="Clum A."/>
            <person name="Na H."/>
            <person name="Ledsgaard L."/>
            <person name="Lin J."/>
            <person name="Lipzen A."/>
            <person name="Kuo A."/>
            <person name="Riley R."/>
            <person name="Mondo S."/>
            <person name="Labutti K."/>
            <person name="Haridas S."/>
            <person name="Pangalinan J."/>
            <person name="Salamov A.A."/>
            <person name="Simmons B.A."/>
            <person name="Magnuson J.K."/>
            <person name="Chen J."/>
            <person name="Drula E."/>
            <person name="Henrissat B."/>
            <person name="Wiebenga A."/>
            <person name="Lubbers R.J."/>
            <person name="Gomes A.C."/>
            <person name="Makela M.R."/>
            <person name="Stajich J."/>
            <person name="Grigoriev I.V."/>
            <person name="Mortensen U.H."/>
            <person name="De Vries R.P."/>
            <person name="Baker S.E."/>
            <person name="Andersen M.R."/>
        </authorList>
    </citation>
    <scope>NUCLEOTIDE SEQUENCE [LARGE SCALE GENOMIC DNA]</scope>
    <source>
        <strain evidence="4 5">CBS 123904</strain>
    </source>
</reference>
<dbReference type="InterPro" id="IPR051609">
    <property type="entry name" value="NmrA/Isoflavone_reductase-like"/>
</dbReference>
<dbReference type="EMBL" id="JBFXLU010000134">
    <property type="protein sequence ID" value="KAL2839372.1"/>
    <property type="molecule type" value="Genomic_DNA"/>
</dbReference>
<organism evidence="4 5">
    <name type="scientific">Aspergillus pseudoustus</name>
    <dbReference type="NCBI Taxonomy" id="1810923"/>
    <lineage>
        <taxon>Eukaryota</taxon>
        <taxon>Fungi</taxon>
        <taxon>Dikarya</taxon>
        <taxon>Ascomycota</taxon>
        <taxon>Pezizomycotina</taxon>
        <taxon>Eurotiomycetes</taxon>
        <taxon>Eurotiomycetidae</taxon>
        <taxon>Eurotiales</taxon>
        <taxon>Aspergillaceae</taxon>
        <taxon>Aspergillus</taxon>
        <taxon>Aspergillus subgen. Nidulantes</taxon>
    </lineage>
</organism>
<dbReference type="Proteomes" id="UP001610446">
    <property type="component" value="Unassembled WGS sequence"/>
</dbReference>
<dbReference type="InterPro" id="IPR008030">
    <property type="entry name" value="NmrA-like"/>
</dbReference>
<dbReference type="CDD" id="cd05259">
    <property type="entry name" value="PCBER_SDR_a"/>
    <property type="match status" value="1"/>
</dbReference>
<comment type="caution">
    <text evidence="4">The sequence shown here is derived from an EMBL/GenBank/DDBJ whole genome shotgun (WGS) entry which is preliminary data.</text>
</comment>
<dbReference type="PANTHER" id="PTHR47706">
    <property type="entry name" value="NMRA-LIKE FAMILY PROTEIN"/>
    <property type="match status" value="1"/>
</dbReference>
<dbReference type="InterPro" id="IPR036291">
    <property type="entry name" value="NAD(P)-bd_dom_sf"/>
</dbReference>
<evidence type="ECO:0000259" key="3">
    <source>
        <dbReference type="Pfam" id="PF05368"/>
    </source>
</evidence>
<evidence type="ECO:0000313" key="4">
    <source>
        <dbReference type="EMBL" id="KAL2839372.1"/>
    </source>
</evidence>
<evidence type="ECO:0000256" key="1">
    <source>
        <dbReference type="ARBA" id="ARBA00022857"/>
    </source>
</evidence>
<gene>
    <name evidence="4" type="ORF">BJY01DRAFT_257771</name>
</gene>
<keyword evidence="2" id="KW-0560">Oxidoreductase</keyword>
<keyword evidence="5" id="KW-1185">Reference proteome</keyword>
<dbReference type="PANTHER" id="PTHR47706:SF2">
    <property type="entry name" value="ISOFLAVONE REDUCTASE FAMILY PROTEIN (AFU_ORTHOLOGUE AFUA_2G05290)"/>
    <property type="match status" value="1"/>
</dbReference>
<dbReference type="Gene3D" id="3.40.50.720">
    <property type="entry name" value="NAD(P)-binding Rossmann-like Domain"/>
    <property type="match status" value="2"/>
</dbReference>